<keyword evidence="2" id="KW-0472">Membrane</keyword>
<dbReference type="EMBL" id="BJYZ01000105">
    <property type="protein sequence ID" value="GEO43594.1"/>
    <property type="molecule type" value="Genomic_DNA"/>
</dbReference>
<dbReference type="Proteomes" id="UP000321523">
    <property type="component" value="Unassembled WGS sequence"/>
</dbReference>
<reference evidence="3 4" key="1">
    <citation type="submission" date="2019-07" db="EMBL/GenBank/DDBJ databases">
        <title>Whole genome shotgun sequence of Skermanella aerolata NBRC 106429.</title>
        <authorList>
            <person name="Hosoyama A."/>
            <person name="Uohara A."/>
            <person name="Ohji S."/>
            <person name="Ichikawa N."/>
        </authorList>
    </citation>
    <scope>NUCLEOTIDE SEQUENCE [LARGE SCALE GENOMIC DNA]</scope>
    <source>
        <strain evidence="3 4">NBRC 106429</strain>
    </source>
</reference>
<evidence type="ECO:0000313" key="4">
    <source>
        <dbReference type="Proteomes" id="UP000321523"/>
    </source>
</evidence>
<proteinExistence type="predicted"/>
<keyword evidence="4" id="KW-1185">Reference proteome</keyword>
<comment type="caution">
    <text evidence="3">The sequence shown here is derived from an EMBL/GenBank/DDBJ whole genome shotgun (WGS) entry which is preliminary data.</text>
</comment>
<evidence type="ECO:0000256" key="1">
    <source>
        <dbReference type="SAM" id="MobiDB-lite"/>
    </source>
</evidence>
<protein>
    <submittedName>
        <fullName evidence="3">Uncharacterized protein</fullName>
    </submittedName>
</protein>
<sequence>MADQPKRTGVYDTPGTTTDPVTDGRSPAAHSPIAGRAGAIPSWLWIVAAVIVLAVLGVIFL</sequence>
<name>A0A512E4D6_9PROT</name>
<feature type="region of interest" description="Disordered" evidence="1">
    <location>
        <begin position="1"/>
        <end position="28"/>
    </location>
</feature>
<keyword evidence="2" id="KW-1133">Transmembrane helix</keyword>
<accession>A0A512E4D6</accession>
<evidence type="ECO:0000256" key="2">
    <source>
        <dbReference type="SAM" id="Phobius"/>
    </source>
</evidence>
<evidence type="ECO:0000313" key="3">
    <source>
        <dbReference type="EMBL" id="GEO43594.1"/>
    </source>
</evidence>
<feature type="compositionally biased region" description="Low complexity" evidence="1">
    <location>
        <begin position="8"/>
        <end position="24"/>
    </location>
</feature>
<gene>
    <name evidence="3" type="ORF">SAE02_77420</name>
</gene>
<organism evidence="3 4">
    <name type="scientific">Skermanella aerolata</name>
    <dbReference type="NCBI Taxonomy" id="393310"/>
    <lineage>
        <taxon>Bacteria</taxon>
        <taxon>Pseudomonadati</taxon>
        <taxon>Pseudomonadota</taxon>
        <taxon>Alphaproteobacteria</taxon>
        <taxon>Rhodospirillales</taxon>
        <taxon>Azospirillaceae</taxon>
        <taxon>Skermanella</taxon>
    </lineage>
</organism>
<dbReference type="RefSeq" id="WP_147041317.1">
    <property type="nucleotide sequence ID" value="NZ_BJYZ01000105.1"/>
</dbReference>
<dbReference type="AlphaFoldDB" id="A0A512E4D6"/>
<feature type="transmembrane region" description="Helical" evidence="2">
    <location>
        <begin position="42"/>
        <end position="60"/>
    </location>
</feature>
<keyword evidence="2" id="KW-0812">Transmembrane</keyword>